<feature type="non-terminal residue" evidence="1">
    <location>
        <position position="1"/>
    </location>
</feature>
<evidence type="ECO:0000313" key="1">
    <source>
        <dbReference type="EMBL" id="AIA85213.1"/>
    </source>
</evidence>
<proteinExistence type="predicted"/>
<dbReference type="EMBL" id="KF117954">
    <property type="protein sequence ID" value="AIA85213.1"/>
    <property type="molecule type" value="Genomic_DNA"/>
</dbReference>
<dbReference type="AlphaFoldDB" id="A0A060BLS4"/>
<protein>
    <submittedName>
        <fullName evidence="1">CAZy families GT83 protein</fullName>
    </submittedName>
</protein>
<accession>A0A060BLS4</accession>
<name>A0A060BLS4_9HYPH</name>
<feature type="non-terminal residue" evidence="1">
    <location>
        <position position="137"/>
    </location>
</feature>
<sequence length="137" mass="14909">LLFLMAPLSIPFGQQTPAERFVGWQELAADLETMMQENGATWIATADYGLTGELAYYGPGTEAVHQIDERRRYLFDTVAKDATSGPALLVLPADRARPERFAPCFDALAPLPAVERRGPDGPVAAYAVWLATGARND</sequence>
<reference evidence="1" key="1">
    <citation type="journal article" date="2013" name="Environ. Microbiol.">
        <title>Seasonally variable intestinal metagenomes of the red palm weevil (Rhynchophorus ferrugineus).</title>
        <authorList>
            <person name="Jia S."/>
            <person name="Zhang X."/>
            <person name="Zhang G."/>
            <person name="Yin A."/>
            <person name="Zhang S."/>
            <person name="Li F."/>
            <person name="Wang L."/>
            <person name="Zhao D."/>
            <person name="Yun Q."/>
            <person name="Tala"/>
            <person name="Wang J."/>
            <person name="Sun G."/>
            <person name="Baabdullah M."/>
            <person name="Yu X."/>
            <person name="Hu S."/>
            <person name="Al-Mssallem I.S."/>
            <person name="Yu J."/>
        </authorList>
    </citation>
    <scope>NUCLEOTIDE SEQUENCE</scope>
</reference>
<organism evidence="1">
    <name type="scientific">uncultured Rhodomicrobium sp</name>
    <dbReference type="NCBI Taxonomy" id="337523"/>
    <lineage>
        <taxon>Bacteria</taxon>
        <taxon>Pseudomonadati</taxon>
        <taxon>Pseudomonadota</taxon>
        <taxon>Alphaproteobacteria</taxon>
        <taxon>Hyphomicrobiales</taxon>
        <taxon>Hyphomicrobiaceae</taxon>
        <taxon>Rhodomicrobium</taxon>
        <taxon>environmental samples</taxon>
    </lineage>
</organism>